<dbReference type="AlphaFoldDB" id="A0AA48RC19"/>
<dbReference type="Gene3D" id="3.40.50.300">
    <property type="entry name" value="P-loop containing nucleotide triphosphate hydrolases"/>
    <property type="match status" value="2"/>
</dbReference>
<dbReference type="InterPro" id="IPR001650">
    <property type="entry name" value="Helicase_C-like"/>
</dbReference>
<dbReference type="GO" id="GO:0003677">
    <property type="term" value="F:DNA binding"/>
    <property type="evidence" value="ECO:0007669"/>
    <property type="project" value="InterPro"/>
</dbReference>
<dbReference type="GO" id="GO:0005524">
    <property type="term" value="F:ATP binding"/>
    <property type="evidence" value="ECO:0007669"/>
    <property type="project" value="InterPro"/>
</dbReference>
<gene>
    <name evidence="2" type="ORF">AMST5_04083</name>
</gene>
<accession>A0AA48RC19</accession>
<dbReference type="PANTHER" id="PTHR47396">
    <property type="entry name" value="TYPE I RESTRICTION ENZYME ECOKI R PROTEIN"/>
    <property type="match status" value="1"/>
</dbReference>
<name>A0AA48RC19_9ZZZZ</name>
<dbReference type="SMART" id="SM00487">
    <property type="entry name" value="DEXDc"/>
    <property type="match status" value="1"/>
</dbReference>
<dbReference type="PANTHER" id="PTHR47396:SF1">
    <property type="entry name" value="ATP-DEPENDENT HELICASE IRC3-RELATED"/>
    <property type="match status" value="1"/>
</dbReference>
<dbReference type="InterPro" id="IPR014001">
    <property type="entry name" value="Helicase_ATP-bd"/>
</dbReference>
<dbReference type="InterPro" id="IPR006935">
    <property type="entry name" value="Helicase/UvrB_N"/>
</dbReference>
<reference evidence="2" key="1">
    <citation type="submission" date="2023-07" db="EMBL/GenBank/DDBJ databases">
        <authorList>
            <person name="Pelsma A.J. K."/>
        </authorList>
    </citation>
    <scope>NUCLEOTIDE SEQUENCE</scope>
</reference>
<feature type="domain" description="Helicase ATP-binding" evidence="1">
    <location>
        <begin position="26"/>
        <end position="156"/>
    </location>
</feature>
<dbReference type="GO" id="GO:0016787">
    <property type="term" value="F:hydrolase activity"/>
    <property type="evidence" value="ECO:0007669"/>
    <property type="project" value="InterPro"/>
</dbReference>
<evidence type="ECO:0000259" key="1">
    <source>
        <dbReference type="PROSITE" id="PS51192"/>
    </source>
</evidence>
<dbReference type="GO" id="GO:0005829">
    <property type="term" value="C:cytosol"/>
    <property type="evidence" value="ECO:0007669"/>
    <property type="project" value="TreeGrafter"/>
</dbReference>
<dbReference type="SMART" id="SM00382">
    <property type="entry name" value="AAA"/>
    <property type="match status" value="1"/>
</dbReference>
<dbReference type="PROSITE" id="PS51192">
    <property type="entry name" value="HELICASE_ATP_BIND_1"/>
    <property type="match status" value="1"/>
</dbReference>
<proteinExistence type="predicted"/>
<dbReference type="Pfam" id="PF04851">
    <property type="entry name" value="ResIII"/>
    <property type="match status" value="1"/>
</dbReference>
<dbReference type="InterPro" id="IPR003593">
    <property type="entry name" value="AAA+_ATPase"/>
</dbReference>
<dbReference type="SMART" id="SM00490">
    <property type="entry name" value="HELICc"/>
    <property type="match status" value="1"/>
</dbReference>
<dbReference type="EMBL" id="OY288114">
    <property type="protein sequence ID" value="CAJ0890832.1"/>
    <property type="molecule type" value="Genomic_DNA"/>
</dbReference>
<sequence>MTLFSPNVEPRPLRAHQVRALEMLRASLRAGHKRPMIQAPTGFGKTLLTAHIIRGALAKGNSVIFTVPALSLIEQTVAAFEAEGIGCIGVMQGDHVRTDQSQPVQVCSVQTLARREKPRAALVIIDEAHRMFADVNSWMEDSSWADVPFVGLSATPWAKGLGRYYDDLIVAARTGELIDHGYLSPFVVYAPSSPDLSGVRMVAGEFHQGELADACNTSTLVGDVVAEWLTRGEGRPTLSYGVDRAHALHKQARFIEAGIAAEYIDAFTPNAERERIFDRFRTGETKIICNVGTLTTGIDLDVRCIIDAKPTKSEMLFVQTIGRGLRTALGKDYLLVLDHAGNHLRLGCVTDIHHERLDDGSRRKPGDCREEEKPAPRPLLCEECKAIISRGSPACPYCGHVREPVSCIEERNGNLVRLGSGESGKRAPTIAEMAAFHGELKYIADARGYSPGWAAHKFRERFGHWPNGARVRHAKPRAPSVATTNWVRSRWIAFAKGEARHG</sequence>
<evidence type="ECO:0000313" key="2">
    <source>
        <dbReference type="EMBL" id="CAJ0890832.1"/>
    </source>
</evidence>
<dbReference type="SUPFAM" id="SSF52540">
    <property type="entry name" value="P-loop containing nucleoside triphosphate hydrolases"/>
    <property type="match status" value="1"/>
</dbReference>
<dbReference type="InterPro" id="IPR027417">
    <property type="entry name" value="P-loop_NTPase"/>
</dbReference>
<dbReference type="InterPro" id="IPR050742">
    <property type="entry name" value="Helicase_Restrict-Modif_Enz"/>
</dbReference>
<protein>
    <recommendedName>
        <fullName evidence="1">Helicase ATP-binding domain-containing protein</fullName>
    </recommendedName>
</protein>
<organism evidence="2">
    <name type="scientific">freshwater sediment metagenome</name>
    <dbReference type="NCBI Taxonomy" id="556182"/>
    <lineage>
        <taxon>unclassified sequences</taxon>
        <taxon>metagenomes</taxon>
        <taxon>ecological metagenomes</taxon>
    </lineage>
</organism>
<dbReference type="Pfam" id="PF00271">
    <property type="entry name" value="Helicase_C"/>
    <property type="match status" value="1"/>
</dbReference>